<dbReference type="PATRIC" id="fig|1349767.4.peg.260"/>
<reference evidence="1 2" key="1">
    <citation type="journal article" date="2015" name="Genome Announc.">
        <title>Genome Sequence of Mushroom Soft-Rot Pathogen Janthinobacterium agaricidamnosum.</title>
        <authorList>
            <person name="Graupner K."/>
            <person name="Lackner G."/>
            <person name="Hertweck C."/>
        </authorList>
    </citation>
    <scope>NUCLEOTIDE SEQUENCE [LARGE SCALE GENOMIC DNA]</scope>
    <source>
        <strain evidence="2">NBRC 102515 / DSM 9628</strain>
    </source>
</reference>
<dbReference type="AlphaFoldDB" id="W0V9J1"/>
<sequence>MVAPEVGAAQGPDARYFHKPLVLFRWLSRRRAQVCASGGALRPAFLAGRCH</sequence>
<dbReference type="Proteomes" id="UP000027604">
    <property type="component" value="Chromosome I"/>
</dbReference>
<dbReference type="KEGG" id="jag:GJA_3670"/>
<dbReference type="HOGENOM" id="CLU_3099719_0_0_4"/>
<organism evidence="1 2">
    <name type="scientific">Janthinobacterium agaricidamnosum NBRC 102515 = DSM 9628</name>
    <dbReference type="NCBI Taxonomy" id="1349767"/>
    <lineage>
        <taxon>Bacteria</taxon>
        <taxon>Pseudomonadati</taxon>
        <taxon>Pseudomonadota</taxon>
        <taxon>Betaproteobacteria</taxon>
        <taxon>Burkholderiales</taxon>
        <taxon>Oxalobacteraceae</taxon>
        <taxon>Janthinobacterium</taxon>
    </lineage>
</organism>
<proteinExistence type="predicted"/>
<dbReference type="EMBL" id="HG322949">
    <property type="protein sequence ID" value="CDG84285.1"/>
    <property type="molecule type" value="Genomic_DNA"/>
</dbReference>
<gene>
    <name evidence="1" type="ORF">GJA_3670</name>
</gene>
<protein>
    <submittedName>
        <fullName evidence="1">Uncharacterized protein</fullName>
    </submittedName>
</protein>
<keyword evidence="2" id="KW-1185">Reference proteome</keyword>
<evidence type="ECO:0000313" key="1">
    <source>
        <dbReference type="EMBL" id="CDG84285.1"/>
    </source>
</evidence>
<accession>W0V9J1</accession>
<name>W0V9J1_9BURK</name>
<evidence type="ECO:0000313" key="2">
    <source>
        <dbReference type="Proteomes" id="UP000027604"/>
    </source>
</evidence>